<dbReference type="Pfam" id="PF04627">
    <property type="entry name" value="ATP-synt_Eps"/>
    <property type="match status" value="1"/>
</dbReference>
<dbReference type="GO" id="GO:0042776">
    <property type="term" value="P:proton motive force-driven mitochondrial ATP synthesis"/>
    <property type="evidence" value="ECO:0007669"/>
    <property type="project" value="TreeGrafter"/>
</dbReference>
<accession>A0A066WLU5</accession>
<dbReference type="EMBL" id="JMSN01000015">
    <property type="protein sequence ID" value="KDN51959.1"/>
    <property type="molecule type" value="Genomic_DNA"/>
</dbReference>
<dbReference type="OrthoDB" id="269124at2759"/>
<dbReference type="InterPro" id="IPR006721">
    <property type="entry name" value="ATP_synth_F1_esu_mt"/>
</dbReference>
<evidence type="ECO:0000256" key="1">
    <source>
        <dbReference type="ARBA" id="ARBA00009502"/>
    </source>
</evidence>
<dbReference type="GO" id="GO:0045259">
    <property type="term" value="C:proton-transporting ATP synthase complex"/>
    <property type="evidence" value="ECO:0007669"/>
    <property type="project" value="InterPro"/>
</dbReference>
<dbReference type="Gene3D" id="1.10.1620.20">
    <property type="entry name" value="ATP synthase, F1 complex, epsilon subunit superfamily, mitochondrial"/>
    <property type="match status" value="1"/>
</dbReference>
<comment type="similarity">
    <text evidence="1">Belongs to the eukaryotic ATPase epsilon family.</text>
</comment>
<dbReference type="FunCoup" id="A0A066WLU5">
    <property type="interactions" value="73"/>
</dbReference>
<dbReference type="GO" id="GO:0046933">
    <property type="term" value="F:proton-transporting ATP synthase activity, rotational mechanism"/>
    <property type="evidence" value="ECO:0007669"/>
    <property type="project" value="InterPro"/>
</dbReference>
<dbReference type="GeneID" id="25263947"/>
<proteinExistence type="inferred from homology"/>
<dbReference type="CDD" id="cd12153">
    <property type="entry name" value="F1-ATPase_epsilon"/>
    <property type="match status" value="1"/>
</dbReference>
<name>A0A066WLU5_TILAU</name>
<dbReference type="RefSeq" id="XP_013244820.1">
    <property type="nucleotide sequence ID" value="XM_013389366.1"/>
</dbReference>
<evidence type="ECO:0000313" key="2">
    <source>
        <dbReference type="EMBL" id="KDN51959.1"/>
    </source>
</evidence>
<dbReference type="GO" id="GO:0005743">
    <property type="term" value="C:mitochondrial inner membrane"/>
    <property type="evidence" value="ECO:0007669"/>
    <property type="project" value="InterPro"/>
</dbReference>
<dbReference type="FunFam" id="1.10.1620.20:FF:000004">
    <property type="entry name" value="Related to atp synthase epsilon chain, mitochondrial"/>
    <property type="match status" value="1"/>
</dbReference>
<dbReference type="InParanoid" id="A0A066WLU5"/>
<dbReference type="STRING" id="1037660.A0A066WLU5"/>
<dbReference type="OMA" id="RPTHCTS"/>
<comment type="caution">
    <text evidence="2">The sequence shown here is derived from an EMBL/GenBank/DDBJ whole genome shotgun (WGS) entry which is preliminary data.</text>
</comment>
<dbReference type="SUPFAM" id="SSF48690">
    <property type="entry name" value="Epsilon subunit of mitochondrial F1F0-ATP synthase"/>
    <property type="match status" value="1"/>
</dbReference>
<gene>
    <name evidence="2" type="ORF">K437DRAFT_254692</name>
</gene>
<protein>
    <recommendedName>
        <fullName evidence="4">Mitochondrial ATP synthase epsilon chain domain-containing protein</fullName>
    </recommendedName>
</protein>
<dbReference type="PANTHER" id="PTHR12448">
    <property type="entry name" value="ATP SYNTHASE EPSILON CHAIN, MITOCHONDRIAL"/>
    <property type="match status" value="1"/>
</dbReference>
<keyword evidence="3" id="KW-1185">Reference proteome</keyword>
<sequence length="71" mass="8071">MAAQQAAWRQFFTYNKYASICARATRQGLKEQERVKADRRGEMSLRYQEWKEGKASDAKEVAKAVTPATSA</sequence>
<reference evidence="2 3" key="1">
    <citation type="submission" date="2014-05" db="EMBL/GenBank/DDBJ databases">
        <title>Draft genome sequence of a rare smut relative, Tilletiaria anomala UBC 951.</title>
        <authorList>
            <consortium name="DOE Joint Genome Institute"/>
            <person name="Toome M."/>
            <person name="Kuo A."/>
            <person name="Henrissat B."/>
            <person name="Lipzen A."/>
            <person name="Tritt A."/>
            <person name="Yoshinaga Y."/>
            <person name="Zane M."/>
            <person name="Barry K."/>
            <person name="Grigoriev I.V."/>
            <person name="Spatafora J.W."/>
            <person name="Aimea M.C."/>
        </authorList>
    </citation>
    <scope>NUCLEOTIDE SEQUENCE [LARGE SCALE GENOMIC DNA]</scope>
    <source>
        <strain evidence="2 3">UBC 951</strain>
    </source>
</reference>
<dbReference type="HOGENOM" id="CLU_187039_0_1_1"/>
<dbReference type="Proteomes" id="UP000027361">
    <property type="component" value="Unassembled WGS sequence"/>
</dbReference>
<evidence type="ECO:0000313" key="3">
    <source>
        <dbReference type="Proteomes" id="UP000027361"/>
    </source>
</evidence>
<dbReference type="PANTHER" id="PTHR12448:SF0">
    <property type="entry name" value="ATP SYNTHASE SUBUNIT EPSILON, MITOCHONDRIAL"/>
    <property type="match status" value="1"/>
</dbReference>
<organism evidence="2 3">
    <name type="scientific">Tilletiaria anomala (strain ATCC 24038 / CBS 436.72 / UBC 951)</name>
    <dbReference type="NCBI Taxonomy" id="1037660"/>
    <lineage>
        <taxon>Eukaryota</taxon>
        <taxon>Fungi</taxon>
        <taxon>Dikarya</taxon>
        <taxon>Basidiomycota</taxon>
        <taxon>Ustilaginomycotina</taxon>
        <taxon>Exobasidiomycetes</taxon>
        <taxon>Georgefischeriales</taxon>
        <taxon>Tilletiariaceae</taxon>
        <taxon>Tilletiaria</taxon>
    </lineage>
</organism>
<evidence type="ECO:0008006" key="4">
    <source>
        <dbReference type="Google" id="ProtNLM"/>
    </source>
</evidence>
<dbReference type="AlphaFoldDB" id="A0A066WLU5"/>
<dbReference type="InterPro" id="IPR036742">
    <property type="entry name" value="ATP_synth_F1_esu_sf_mt"/>
</dbReference>